<dbReference type="AlphaFoldDB" id="A0AAD7XT17"/>
<protein>
    <submittedName>
        <fullName evidence="2">Uncharacterized protein</fullName>
    </submittedName>
</protein>
<feature type="chain" id="PRO_5042078071" evidence="1">
    <location>
        <begin position="25"/>
        <end position="73"/>
    </location>
</feature>
<reference evidence="2 3" key="1">
    <citation type="submission" date="2023-03" db="EMBL/GenBank/DDBJ databases">
        <title>Genome sequence of Lichtheimia ornata CBS 291.66.</title>
        <authorList>
            <person name="Mohabir J.T."/>
            <person name="Shea T.P."/>
            <person name="Kurbessoian T."/>
            <person name="Berby B."/>
            <person name="Fontaine J."/>
            <person name="Livny J."/>
            <person name="Gnirke A."/>
            <person name="Stajich J.E."/>
            <person name="Cuomo C.A."/>
        </authorList>
    </citation>
    <scope>NUCLEOTIDE SEQUENCE [LARGE SCALE GENOMIC DNA]</scope>
    <source>
        <strain evidence="2">CBS 291.66</strain>
    </source>
</reference>
<sequence>MKPQHLVTPVILLVIGSQLHVGGAAESACQKYKDDPCADIICAYETWVKTSFNVNDKLKLSKDLIMHLVLYQF</sequence>
<feature type="signal peptide" evidence="1">
    <location>
        <begin position="1"/>
        <end position="24"/>
    </location>
</feature>
<dbReference type="Proteomes" id="UP001234581">
    <property type="component" value="Unassembled WGS sequence"/>
</dbReference>
<evidence type="ECO:0000256" key="1">
    <source>
        <dbReference type="SAM" id="SignalP"/>
    </source>
</evidence>
<proteinExistence type="predicted"/>
<keyword evidence="1" id="KW-0732">Signal</keyword>
<dbReference type="EMBL" id="JARTCD010000079">
    <property type="protein sequence ID" value="KAJ8653375.1"/>
    <property type="molecule type" value="Genomic_DNA"/>
</dbReference>
<dbReference type="RefSeq" id="XP_058338289.1">
    <property type="nucleotide sequence ID" value="XM_058490894.1"/>
</dbReference>
<gene>
    <name evidence="2" type="ORF">O0I10_010921</name>
</gene>
<organism evidence="2 3">
    <name type="scientific">Lichtheimia ornata</name>
    <dbReference type="NCBI Taxonomy" id="688661"/>
    <lineage>
        <taxon>Eukaryota</taxon>
        <taxon>Fungi</taxon>
        <taxon>Fungi incertae sedis</taxon>
        <taxon>Mucoromycota</taxon>
        <taxon>Mucoromycotina</taxon>
        <taxon>Mucoromycetes</taxon>
        <taxon>Mucorales</taxon>
        <taxon>Lichtheimiaceae</taxon>
        <taxon>Lichtheimia</taxon>
    </lineage>
</organism>
<accession>A0AAD7XT17</accession>
<name>A0AAD7XT17_9FUNG</name>
<evidence type="ECO:0000313" key="3">
    <source>
        <dbReference type="Proteomes" id="UP001234581"/>
    </source>
</evidence>
<evidence type="ECO:0000313" key="2">
    <source>
        <dbReference type="EMBL" id="KAJ8653375.1"/>
    </source>
</evidence>
<dbReference type="GeneID" id="83218323"/>
<comment type="caution">
    <text evidence="2">The sequence shown here is derived from an EMBL/GenBank/DDBJ whole genome shotgun (WGS) entry which is preliminary data.</text>
</comment>
<keyword evidence="3" id="KW-1185">Reference proteome</keyword>